<dbReference type="RefSeq" id="WP_386743344.1">
    <property type="nucleotide sequence ID" value="NZ_JBHRYA010000007.1"/>
</dbReference>
<dbReference type="Proteomes" id="UP001595705">
    <property type="component" value="Unassembled WGS sequence"/>
</dbReference>
<feature type="domain" description="Beta-lactamase-related" evidence="1">
    <location>
        <begin position="55"/>
        <end position="372"/>
    </location>
</feature>
<protein>
    <submittedName>
        <fullName evidence="2">Serine hydrolase domain-containing protein</fullName>
        <ecNumber evidence="2">3.-.-.-</ecNumber>
    </submittedName>
</protein>
<keyword evidence="2" id="KW-0378">Hydrolase</keyword>
<evidence type="ECO:0000313" key="2">
    <source>
        <dbReference type="EMBL" id="MFC3716234.1"/>
    </source>
</evidence>
<dbReference type="Pfam" id="PF00144">
    <property type="entry name" value="Beta-lactamase"/>
    <property type="match status" value="1"/>
</dbReference>
<organism evidence="2 3">
    <name type="scientific">Luteimonas soli</name>
    <dbReference type="NCBI Taxonomy" id="1648966"/>
    <lineage>
        <taxon>Bacteria</taxon>
        <taxon>Pseudomonadati</taxon>
        <taxon>Pseudomonadota</taxon>
        <taxon>Gammaproteobacteria</taxon>
        <taxon>Lysobacterales</taxon>
        <taxon>Lysobacteraceae</taxon>
        <taxon>Luteimonas</taxon>
    </lineage>
</organism>
<dbReference type="InterPro" id="IPR001466">
    <property type="entry name" value="Beta-lactam-related"/>
</dbReference>
<reference evidence="3" key="1">
    <citation type="journal article" date="2019" name="Int. J. Syst. Evol. Microbiol.">
        <title>The Global Catalogue of Microorganisms (GCM) 10K type strain sequencing project: providing services to taxonomists for standard genome sequencing and annotation.</title>
        <authorList>
            <consortium name="The Broad Institute Genomics Platform"/>
            <consortium name="The Broad Institute Genome Sequencing Center for Infectious Disease"/>
            <person name="Wu L."/>
            <person name="Ma J."/>
        </authorList>
    </citation>
    <scope>NUCLEOTIDE SEQUENCE [LARGE SCALE GENOMIC DNA]</scope>
    <source>
        <strain evidence="3">KCTC 42441</strain>
    </source>
</reference>
<dbReference type="GO" id="GO:0016787">
    <property type="term" value="F:hydrolase activity"/>
    <property type="evidence" value="ECO:0007669"/>
    <property type="project" value="UniProtKB-KW"/>
</dbReference>
<gene>
    <name evidence="2" type="ORF">ACFONC_08725</name>
</gene>
<dbReference type="PANTHER" id="PTHR46825">
    <property type="entry name" value="D-ALANYL-D-ALANINE-CARBOXYPEPTIDASE/ENDOPEPTIDASE AMPH"/>
    <property type="match status" value="1"/>
</dbReference>
<dbReference type="InterPro" id="IPR050491">
    <property type="entry name" value="AmpC-like"/>
</dbReference>
<dbReference type="EMBL" id="JBHRYA010000007">
    <property type="protein sequence ID" value="MFC3716234.1"/>
    <property type="molecule type" value="Genomic_DNA"/>
</dbReference>
<proteinExistence type="predicted"/>
<evidence type="ECO:0000313" key="3">
    <source>
        <dbReference type="Proteomes" id="UP001595705"/>
    </source>
</evidence>
<keyword evidence="3" id="KW-1185">Reference proteome</keyword>
<dbReference type="SUPFAM" id="SSF56601">
    <property type="entry name" value="beta-lactamase/transpeptidase-like"/>
    <property type="match status" value="1"/>
</dbReference>
<dbReference type="PANTHER" id="PTHR46825:SF12">
    <property type="entry name" value="PENICILLIN-BINDING PROTEIN 4"/>
    <property type="match status" value="1"/>
</dbReference>
<name>A0ABV7XN51_9GAMM</name>
<sequence length="508" mass="54274">MPVINRRELLAGSLALPFLSLSASGQSRPPSSKPSFESRLRPTVHTGVERWSLAERMSFHAVPGVAVAILRNGDVEVLEGYGSRLAGSTMPVGPDTLFSVGSVSKVATAALCLKLVADGILDLEADVGRWLRRWRIPPGPDGDETGISLRMLLSHTAGFNVHGFKDFDPSAQLPSLVQILTGEPPALNKPLARIDRAGTRSRYSGGGYMVVQAVIEDATGQPFDTVAQRHLFEPLGMTRSRFDATPARDTADIAHAHDESGRPTALPRGWQSFPELAPSGLWASARDLGRLVGALGESYRGRDGFLPRELAFDMMTEVSPGTFGLGLRLAGEGASRIFHHAGANDSYKAYIEGNLLTGDGLVILTNGERGGVLGDEIRNAVSDVLGWPGDWSVRISSTAASELFDGFTGRYARRASQSPVLAGILDTRIEAEELVVSRTAEGLALEADGRLQSLKPVSSHRFVFPDAYVPAGTLQIVFDRGSDRQVAQARLIADDGVLVFDRAGAGST</sequence>
<dbReference type="Gene3D" id="3.40.710.10">
    <property type="entry name" value="DD-peptidase/beta-lactamase superfamily"/>
    <property type="match status" value="1"/>
</dbReference>
<evidence type="ECO:0000259" key="1">
    <source>
        <dbReference type="Pfam" id="PF00144"/>
    </source>
</evidence>
<dbReference type="InterPro" id="IPR012338">
    <property type="entry name" value="Beta-lactam/transpept-like"/>
</dbReference>
<accession>A0ABV7XN51</accession>
<comment type="caution">
    <text evidence="2">The sequence shown here is derived from an EMBL/GenBank/DDBJ whole genome shotgun (WGS) entry which is preliminary data.</text>
</comment>
<dbReference type="EC" id="3.-.-.-" evidence="2"/>